<proteinExistence type="inferred from homology"/>
<dbReference type="Pfam" id="PF02931">
    <property type="entry name" value="Neur_chan_LBD"/>
    <property type="match status" value="1"/>
</dbReference>
<dbReference type="PROSITE" id="PS00236">
    <property type="entry name" value="NEUROTR_ION_CHANNEL"/>
    <property type="match status" value="1"/>
</dbReference>
<dbReference type="PANTHER" id="PTHR18945">
    <property type="entry name" value="NEUROTRANSMITTER GATED ION CHANNEL"/>
    <property type="match status" value="1"/>
</dbReference>
<feature type="transmembrane region" description="Helical" evidence="5">
    <location>
        <begin position="252"/>
        <end position="270"/>
    </location>
</feature>
<dbReference type="GO" id="GO:0016020">
    <property type="term" value="C:membrane"/>
    <property type="evidence" value="ECO:0007669"/>
    <property type="project" value="UniProtKB-SubCell"/>
</dbReference>
<dbReference type="FunFam" id="1.20.58.390:FF:000043">
    <property type="entry name" value="AcetylCholine Receptor"/>
    <property type="match status" value="1"/>
</dbReference>
<keyword evidence="4 5" id="KW-0472">Membrane</keyword>
<dbReference type="InterPro" id="IPR036719">
    <property type="entry name" value="Neuro-gated_channel_TM_sf"/>
</dbReference>
<dbReference type="Gene3D" id="1.20.58.390">
    <property type="entry name" value="Neurotransmitter-gated ion-channel transmembrane domain"/>
    <property type="match status" value="2"/>
</dbReference>
<keyword evidence="3 5" id="KW-1133">Transmembrane helix</keyword>
<keyword evidence="5" id="KW-0813">Transport</keyword>
<keyword evidence="5" id="KW-0406">Ion transport</keyword>
<dbReference type="InterPro" id="IPR018000">
    <property type="entry name" value="Neurotransmitter_ion_chnl_CS"/>
</dbReference>
<evidence type="ECO:0000313" key="8">
    <source>
        <dbReference type="EMBL" id="KAK2139800.1"/>
    </source>
</evidence>
<keyword evidence="9" id="KW-1185">Reference proteome</keyword>
<dbReference type="EMBL" id="JAODUP010001607">
    <property type="protein sequence ID" value="KAK2139800.1"/>
    <property type="molecule type" value="Genomic_DNA"/>
</dbReference>
<sequence>DWQDDRLRWNSLDYEFVDDIVVHPDRIWLPELALMNGADELAPDFRNIRVLINNDGHVHWEPGGIFTTTCDIDIRYFPFDEQSCPIMFGAWAYYTARMNISNASDVVVTHDFRLNGEWEVTETKAEWRENILPCCPNTRYPYVIFTLFLRRRYTFYVMNIILPCSLLSVLVMIVFCLPPDAGEKISLGISVLLAFTVFLLMVAENVPRTSLHIPIMVIYLTFTMALGTVSVCMTVLVLNLHHRDAERSVPRWARVLVLGYLRKVLCVGARKPRTMQGNMRLERPDKNMTLRSGLKKMAKEVGLLKPMLASNGELDSHFSNSCLSTHPEQVYPTSREAKQDITHEWKEVAHVLDRLFFWIVFFFMSASALIIMMVPLYKGEFDGGT</sequence>
<feature type="transmembrane region" description="Helical" evidence="5">
    <location>
        <begin position="355"/>
        <end position="377"/>
    </location>
</feature>
<dbReference type="InterPro" id="IPR006029">
    <property type="entry name" value="Neurotrans-gated_channel_TM"/>
</dbReference>
<dbReference type="PRINTS" id="PR00252">
    <property type="entry name" value="NRIONCHANNEL"/>
</dbReference>
<name>A0AAD9IT62_9ANNE</name>
<feature type="transmembrane region" description="Helical" evidence="5">
    <location>
        <begin position="215"/>
        <end position="240"/>
    </location>
</feature>
<comment type="subcellular location">
    <subcellularLocation>
        <location evidence="1">Membrane</location>
        <topology evidence="1">Multi-pass membrane protein</topology>
    </subcellularLocation>
</comment>
<evidence type="ECO:0000313" key="9">
    <source>
        <dbReference type="Proteomes" id="UP001208570"/>
    </source>
</evidence>
<dbReference type="GO" id="GO:0004888">
    <property type="term" value="F:transmembrane signaling receptor activity"/>
    <property type="evidence" value="ECO:0007669"/>
    <property type="project" value="InterPro"/>
</dbReference>
<keyword evidence="2 5" id="KW-0812">Transmembrane</keyword>
<dbReference type="AlphaFoldDB" id="A0AAD9IT62"/>
<evidence type="ECO:0000259" key="7">
    <source>
        <dbReference type="Pfam" id="PF02932"/>
    </source>
</evidence>
<reference evidence="8" key="1">
    <citation type="journal article" date="2023" name="Mol. Biol. Evol.">
        <title>Third-Generation Sequencing Reveals the Adaptive Role of the Epigenome in Three Deep-Sea Polychaetes.</title>
        <authorList>
            <person name="Perez M."/>
            <person name="Aroh O."/>
            <person name="Sun Y."/>
            <person name="Lan Y."/>
            <person name="Juniper S.K."/>
            <person name="Young C.R."/>
            <person name="Angers B."/>
            <person name="Qian P.Y."/>
        </authorList>
    </citation>
    <scope>NUCLEOTIDE SEQUENCE</scope>
    <source>
        <strain evidence="8">P08H-3</strain>
    </source>
</reference>
<gene>
    <name evidence="8" type="ORF">LSH36_1607g00011</name>
</gene>
<dbReference type="FunFam" id="2.70.170.10:FF:000028">
    <property type="entry name" value="AcetylCholine Receptor"/>
    <property type="match status" value="1"/>
</dbReference>
<protein>
    <submittedName>
        <fullName evidence="8">Uncharacterized protein</fullName>
    </submittedName>
</protein>
<feature type="domain" description="Neurotransmitter-gated ion-channel transmembrane" evidence="7">
    <location>
        <begin position="160"/>
        <end position="371"/>
    </location>
</feature>
<dbReference type="InterPro" id="IPR006202">
    <property type="entry name" value="Neur_chan_lig-bd"/>
</dbReference>
<dbReference type="Gene3D" id="2.70.170.10">
    <property type="entry name" value="Neurotransmitter-gated ion-channel ligand-binding domain"/>
    <property type="match status" value="1"/>
</dbReference>
<dbReference type="InterPro" id="IPR038050">
    <property type="entry name" value="Neuro_actylchol_rec"/>
</dbReference>
<dbReference type="GO" id="GO:0005230">
    <property type="term" value="F:extracellular ligand-gated monoatomic ion channel activity"/>
    <property type="evidence" value="ECO:0007669"/>
    <property type="project" value="InterPro"/>
</dbReference>
<evidence type="ECO:0000256" key="2">
    <source>
        <dbReference type="ARBA" id="ARBA00022692"/>
    </source>
</evidence>
<dbReference type="SUPFAM" id="SSF90112">
    <property type="entry name" value="Neurotransmitter-gated ion-channel transmembrane pore"/>
    <property type="match status" value="1"/>
</dbReference>
<dbReference type="CDD" id="cd19051">
    <property type="entry name" value="LGIC_TM_cation"/>
    <property type="match status" value="1"/>
</dbReference>
<feature type="domain" description="Neurotransmitter-gated ion-channel ligand-binding" evidence="6">
    <location>
        <begin position="2"/>
        <end position="153"/>
    </location>
</feature>
<evidence type="ECO:0000256" key="5">
    <source>
        <dbReference type="RuleBase" id="RU000687"/>
    </source>
</evidence>
<dbReference type="InterPro" id="IPR006201">
    <property type="entry name" value="Neur_channel"/>
</dbReference>
<dbReference type="Pfam" id="PF02932">
    <property type="entry name" value="Neur_chan_memb"/>
    <property type="match status" value="1"/>
</dbReference>
<evidence type="ECO:0000259" key="6">
    <source>
        <dbReference type="Pfam" id="PF02931"/>
    </source>
</evidence>
<accession>A0AAD9IT62</accession>
<dbReference type="Proteomes" id="UP001208570">
    <property type="component" value="Unassembled WGS sequence"/>
</dbReference>
<feature type="transmembrane region" description="Helical" evidence="5">
    <location>
        <begin position="153"/>
        <end position="173"/>
    </location>
</feature>
<evidence type="ECO:0000256" key="3">
    <source>
        <dbReference type="ARBA" id="ARBA00022989"/>
    </source>
</evidence>
<comment type="caution">
    <text evidence="8">The sequence shown here is derived from an EMBL/GenBank/DDBJ whole genome shotgun (WGS) entry which is preliminary data.</text>
</comment>
<evidence type="ECO:0000256" key="1">
    <source>
        <dbReference type="ARBA" id="ARBA00004141"/>
    </source>
</evidence>
<dbReference type="InterPro" id="IPR036734">
    <property type="entry name" value="Neur_chan_lig-bd_sf"/>
</dbReference>
<comment type="similarity">
    <text evidence="5">Belongs to the ligand-gated ion channel (TC 1.A.9) family.</text>
</comment>
<evidence type="ECO:0000256" key="4">
    <source>
        <dbReference type="ARBA" id="ARBA00023136"/>
    </source>
</evidence>
<organism evidence="8 9">
    <name type="scientific">Paralvinella palmiformis</name>
    <dbReference type="NCBI Taxonomy" id="53620"/>
    <lineage>
        <taxon>Eukaryota</taxon>
        <taxon>Metazoa</taxon>
        <taxon>Spiralia</taxon>
        <taxon>Lophotrochozoa</taxon>
        <taxon>Annelida</taxon>
        <taxon>Polychaeta</taxon>
        <taxon>Sedentaria</taxon>
        <taxon>Canalipalpata</taxon>
        <taxon>Terebellida</taxon>
        <taxon>Terebelliformia</taxon>
        <taxon>Alvinellidae</taxon>
        <taxon>Paralvinella</taxon>
    </lineage>
</organism>
<dbReference type="SUPFAM" id="SSF63712">
    <property type="entry name" value="Nicotinic receptor ligand binding domain-like"/>
    <property type="match status" value="1"/>
</dbReference>
<keyword evidence="5" id="KW-0407">Ion channel</keyword>
<feature type="non-terminal residue" evidence="8">
    <location>
        <position position="1"/>
    </location>
</feature>
<feature type="transmembrane region" description="Helical" evidence="5">
    <location>
        <begin position="185"/>
        <end position="203"/>
    </location>
</feature>